<evidence type="ECO:0000313" key="2">
    <source>
        <dbReference type="EMBL" id="PZE17782.1"/>
    </source>
</evidence>
<accession>A0A2W1NQ71</accession>
<gene>
    <name evidence="2" type="ORF">DNU06_03960</name>
</gene>
<reference evidence="2 3" key="1">
    <citation type="submission" date="2018-06" db="EMBL/GenBank/DDBJ databases">
        <title>The draft genome sequence of Crocinitomix sp. SM1701.</title>
        <authorList>
            <person name="Zhang X."/>
        </authorList>
    </citation>
    <scope>NUCLEOTIDE SEQUENCE [LARGE SCALE GENOMIC DNA]</scope>
    <source>
        <strain evidence="2 3">SM1701</strain>
    </source>
</reference>
<dbReference type="EMBL" id="QKSB01000002">
    <property type="protein sequence ID" value="PZE17782.1"/>
    <property type="molecule type" value="Genomic_DNA"/>
</dbReference>
<dbReference type="InterPro" id="IPR024311">
    <property type="entry name" value="Lipocalin-like"/>
</dbReference>
<evidence type="ECO:0000313" key="3">
    <source>
        <dbReference type="Proteomes" id="UP000249248"/>
    </source>
</evidence>
<dbReference type="Proteomes" id="UP000249248">
    <property type="component" value="Unassembled WGS sequence"/>
</dbReference>
<proteinExistence type="predicted"/>
<evidence type="ECO:0000259" key="1">
    <source>
        <dbReference type="Pfam" id="PF13648"/>
    </source>
</evidence>
<name>A0A2W1NQ71_9FLAO</name>
<sequence>MCLYVCWQDVCIIITKRKNKKYMKTTKLVLALGLMTTIGLTSCKKYEDGPAFSLQSKKARVANTWMIEQAYNDGEDVTDSYDEYTLITTEDGNAELKAAYSFGSFTFNYETDGTWKFEDSEETLILDFENDDADRSYQILRLKEDEMWIREQGGEDELHLISK</sequence>
<organism evidence="2 3">
    <name type="scientific">Putridiphycobacter roseus</name>
    <dbReference type="NCBI Taxonomy" id="2219161"/>
    <lineage>
        <taxon>Bacteria</taxon>
        <taxon>Pseudomonadati</taxon>
        <taxon>Bacteroidota</taxon>
        <taxon>Flavobacteriia</taxon>
        <taxon>Flavobacteriales</taxon>
        <taxon>Crocinitomicaceae</taxon>
        <taxon>Putridiphycobacter</taxon>
    </lineage>
</organism>
<comment type="caution">
    <text evidence="2">The sequence shown here is derived from an EMBL/GenBank/DDBJ whole genome shotgun (WGS) entry which is preliminary data.</text>
</comment>
<dbReference type="Pfam" id="PF13648">
    <property type="entry name" value="Lipocalin_4"/>
    <property type="match status" value="1"/>
</dbReference>
<keyword evidence="3" id="KW-1185">Reference proteome</keyword>
<protein>
    <recommendedName>
        <fullName evidence="1">Lipocalin-like domain-containing protein</fullName>
    </recommendedName>
</protein>
<dbReference type="AlphaFoldDB" id="A0A2W1NQ71"/>
<feature type="domain" description="Lipocalin-like" evidence="1">
    <location>
        <begin position="64"/>
        <end position="147"/>
    </location>
</feature>